<dbReference type="OrthoDB" id="9796962at2"/>
<dbReference type="InterPro" id="IPR036182">
    <property type="entry name" value="PCuAC_sf"/>
</dbReference>
<proteinExistence type="predicted"/>
<evidence type="ECO:0000256" key="1">
    <source>
        <dbReference type="SAM" id="SignalP"/>
    </source>
</evidence>
<feature type="signal peptide" evidence="1">
    <location>
        <begin position="1"/>
        <end position="18"/>
    </location>
</feature>
<dbReference type="PANTHER" id="PTHR36302">
    <property type="entry name" value="BLR7088 PROTEIN"/>
    <property type="match status" value="1"/>
</dbReference>
<sequence>MIKWISLFCAFVLLPCHAELVVKDATLRLLPPGVPNSSAYFALENTGDIAEIIISAAVSTDIARSVEIHKHVMDDDGMHMERQNELTIAAGQSIQFVPGGLHLMVFGLKKPLVEGQSVNFNLSTKAGLQVSFDAIVVRP</sequence>
<dbReference type="STRING" id="1799789.AX660_05590"/>
<dbReference type="InterPro" id="IPR007410">
    <property type="entry name" value="LpqE-like"/>
</dbReference>
<dbReference type="InterPro" id="IPR058248">
    <property type="entry name" value="Lxx211020-like"/>
</dbReference>
<dbReference type="Gene3D" id="2.60.40.1890">
    <property type="entry name" value="PCu(A)C copper chaperone"/>
    <property type="match status" value="1"/>
</dbReference>
<comment type="caution">
    <text evidence="2">The sequence shown here is derived from an EMBL/GenBank/DDBJ whole genome shotgun (WGS) entry which is preliminary data.</text>
</comment>
<organism evidence="2 3">
    <name type="scientific">Paraglaciecola hydrolytica</name>
    <dbReference type="NCBI Taxonomy" id="1799789"/>
    <lineage>
        <taxon>Bacteria</taxon>
        <taxon>Pseudomonadati</taxon>
        <taxon>Pseudomonadota</taxon>
        <taxon>Gammaproteobacteria</taxon>
        <taxon>Alteromonadales</taxon>
        <taxon>Alteromonadaceae</taxon>
        <taxon>Paraglaciecola</taxon>
    </lineage>
</organism>
<evidence type="ECO:0008006" key="4">
    <source>
        <dbReference type="Google" id="ProtNLM"/>
    </source>
</evidence>
<keyword evidence="1" id="KW-0732">Signal</keyword>
<dbReference type="EMBL" id="LSNE01000003">
    <property type="protein sequence ID" value="KXI29531.1"/>
    <property type="molecule type" value="Genomic_DNA"/>
</dbReference>
<gene>
    <name evidence="2" type="ORF">AX660_05590</name>
</gene>
<protein>
    <recommendedName>
        <fullName evidence="4">Copper chaperone PCu(A)C</fullName>
    </recommendedName>
</protein>
<dbReference type="Pfam" id="PF04314">
    <property type="entry name" value="PCuAC"/>
    <property type="match status" value="1"/>
</dbReference>
<feature type="chain" id="PRO_5007469341" description="Copper chaperone PCu(A)C" evidence="1">
    <location>
        <begin position="19"/>
        <end position="139"/>
    </location>
</feature>
<dbReference type="RefSeq" id="WP_068372148.1">
    <property type="nucleotide sequence ID" value="NZ_LSNE01000003.1"/>
</dbReference>
<evidence type="ECO:0000313" key="2">
    <source>
        <dbReference type="EMBL" id="KXI29531.1"/>
    </source>
</evidence>
<reference evidence="3" key="1">
    <citation type="submission" date="2016-02" db="EMBL/GenBank/DDBJ databases">
        <authorList>
            <person name="Schultz-Johansen M."/>
            <person name="Glaring M.A."/>
            <person name="Bech P.K."/>
            <person name="Stougaard P."/>
        </authorList>
    </citation>
    <scope>NUCLEOTIDE SEQUENCE [LARGE SCALE GENOMIC DNA]</scope>
    <source>
        <strain evidence="3">S66</strain>
    </source>
</reference>
<evidence type="ECO:0000313" key="3">
    <source>
        <dbReference type="Proteomes" id="UP000070299"/>
    </source>
</evidence>
<dbReference type="PANTHER" id="PTHR36302:SF1">
    <property type="entry name" value="COPPER CHAPERONE PCU(A)C"/>
    <property type="match status" value="1"/>
</dbReference>
<dbReference type="Proteomes" id="UP000070299">
    <property type="component" value="Unassembled WGS sequence"/>
</dbReference>
<dbReference type="SUPFAM" id="SSF110087">
    <property type="entry name" value="DR1885-like metal-binding protein"/>
    <property type="match status" value="1"/>
</dbReference>
<accession>A0A136A2R8</accession>
<name>A0A136A2R8_9ALTE</name>
<keyword evidence="3" id="KW-1185">Reference proteome</keyword>
<dbReference type="AlphaFoldDB" id="A0A136A2R8"/>